<comment type="pathway">
    <text evidence="2">Protein modification; protein glycosylation.</text>
</comment>
<dbReference type="EC" id="2.4.1.-" evidence="12"/>
<dbReference type="Pfam" id="PF17039">
    <property type="entry name" value="Glyco_tran_10_N"/>
    <property type="match status" value="1"/>
</dbReference>
<evidence type="ECO:0000256" key="2">
    <source>
        <dbReference type="ARBA" id="ARBA00004922"/>
    </source>
</evidence>
<evidence type="ECO:0000256" key="9">
    <source>
        <dbReference type="ARBA" id="ARBA00023136"/>
    </source>
</evidence>
<evidence type="ECO:0000256" key="5">
    <source>
        <dbReference type="ARBA" id="ARBA00022679"/>
    </source>
</evidence>
<dbReference type="Pfam" id="PF00852">
    <property type="entry name" value="Glyco_transf_10"/>
    <property type="match status" value="1"/>
</dbReference>
<feature type="domain" description="Fucosyltransferase N-terminal" evidence="14">
    <location>
        <begin position="97"/>
        <end position="204"/>
    </location>
</feature>
<dbReference type="Proteomes" id="UP000824782">
    <property type="component" value="Unassembled WGS sequence"/>
</dbReference>
<gene>
    <name evidence="15" type="ORF">GDO81_003294</name>
</gene>
<dbReference type="GO" id="GO:0032580">
    <property type="term" value="C:Golgi cisterna membrane"/>
    <property type="evidence" value="ECO:0007669"/>
    <property type="project" value="UniProtKB-SubCell"/>
</dbReference>
<evidence type="ECO:0000256" key="11">
    <source>
        <dbReference type="ARBA" id="ARBA00036481"/>
    </source>
</evidence>
<evidence type="ECO:0000256" key="3">
    <source>
        <dbReference type="ARBA" id="ARBA00008919"/>
    </source>
</evidence>
<evidence type="ECO:0000313" key="16">
    <source>
        <dbReference type="Proteomes" id="UP000824782"/>
    </source>
</evidence>
<dbReference type="InterPro" id="IPR038577">
    <property type="entry name" value="GT10-like_C_sf"/>
</dbReference>
<evidence type="ECO:0000256" key="7">
    <source>
        <dbReference type="ARBA" id="ARBA00022968"/>
    </source>
</evidence>
<dbReference type="Gene3D" id="3.40.50.11660">
    <property type="entry name" value="Glycosyl transferase family 10, C-terminal domain"/>
    <property type="match status" value="1"/>
</dbReference>
<comment type="similarity">
    <text evidence="3 12">Belongs to the glycosyltransferase 10 family.</text>
</comment>
<dbReference type="InterPro" id="IPR055270">
    <property type="entry name" value="Glyco_tran_10_C"/>
</dbReference>
<accession>A0AAV6ZVN2</accession>
<reference evidence="15" key="1">
    <citation type="thesis" date="2020" institute="ProQuest LLC" country="789 East Eisenhower Parkway, Ann Arbor, MI, USA">
        <title>Comparative Genomics and Chromosome Evolution.</title>
        <authorList>
            <person name="Mudd A.B."/>
        </authorList>
    </citation>
    <scope>NUCLEOTIDE SEQUENCE</scope>
    <source>
        <strain evidence="15">237g6f4</strain>
        <tissue evidence="15">Blood</tissue>
    </source>
</reference>
<keyword evidence="12" id="KW-0333">Golgi apparatus</keyword>
<keyword evidence="8 12" id="KW-1133">Transmembrane helix</keyword>
<protein>
    <recommendedName>
        <fullName evidence="12">Fucosyltransferase</fullName>
        <ecNumber evidence="12">2.4.1.-</ecNumber>
    </recommendedName>
</protein>
<evidence type="ECO:0000256" key="8">
    <source>
        <dbReference type="ARBA" id="ARBA00022989"/>
    </source>
</evidence>
<dbReference type="InterPro" id="IPR001503">
    <property type="entry name" value="Glyco_trans_10"/>
</dbReference>
<feature type="domain" description="Fucosyltransferase C-terminal" evidence="13">
    <location>
        <begin position="218"/>
        <end position="391"/>
    </location>
</feature>
<dbReference type="FunFam" id="3.40.50.11660:FF:000001">
    <property type="entry name" value="alpha-(1,3)-fucosyltransferase 9"/>
    <property type="match status" value="1"/>
</dbReference>
<sequence length="396" mass="47120">MYLVSGDASYTRISEDHTMFASSHIVLKKIFHKKLNMILKLFNHQSIIVIVPLFFILILFSWTWGRLSLSIDLECKQRGIIQKTTDGSSKTSQMIEKELVVLVWVWPFGEPFPLNTCQSVYGITGCKLTSNRSLYSIADAVVMHHVDIMYDKKSLPQEPRPHHQRWVWFNMEPPLIIRNLQFLDNLFNMTMTFRQDSDVYRPYGRIEALKKPQSFSIPAKTKLVAWVVSKWYPGVRRNLYYEELKEFIPIDVYGKRHMNLTWDDFYETISKYKFYLAFENSIYKDYITEKLWSNALDSWAVPIVLGTSRKNYERFIPGDAFIHVDDFSSPKELASYLLELDKDEERYKKYFYWRSHYRVRRETGWDNHYCKACRALQQAPDYQIIPSVEKWFLEGM</sequence>
<dbReference type="PANTHER" id="PTHR11929:SF242">
    <property type="entry name" value="FUCOSYLTRANSFERASE"/>
    <property type="match status" value="1"/>
</dbReference>
<evidence type="ECO:0000256" key="12">
    <source>
        <dbReference type="RuleBase" id="RU003832"/>
    </source>
</evidence>
<evidence type="ECO:0000313" key="15">
    <source>
        <dbReference type="EMBL" id="KAG8553136.1"/>
    </source>
</evidence>
<dbReference type="AlphaFoldDB" id="A0AAV6ZVN2"/>
<organism evidence="15 16">
    <name type="scientific">Engystomops pustulosus</name>
    <name type="common">Tungara frog</name>
    <name type="synonym">Physalaemus pustulosus</name>
    <dbReference type="NCBI Taxonomy" id="76066"/>
    <lineage>
        <taxon>Eukaryota</taxon>
        <taxon>Metazoa</taxon>
        <taxon>Chordata</taxon>
        <taxon>Craniata</taxon>
        <taxon>Vertebrata</taxon>
        <taxon>Euteleostomi</taxon>
        <taxon>Amphibia</taxon>
        <taxon>Batrachia</taxon>
        <taxon>Anura</taxon>
        <taxon>Neobatrachia</taxon>
        <taxon>Hyloidea</taxon>
        <taxon>Leptodactylidae</taxon>
        <taxon>Leiuperinae</taxon>
        <taxon>Engystomops</taxon>
    </lineage>
</organism>
<dbReference type="GO" id="GO:0046920">
    <property type="term" value="F:alpha-(1-&gt;3)-fucosyltransferase activity"/>
    <property type="evidence" value="ECO:0007669"/>
    <property type="project" value="TreeGrafter"/>
</dbReference>
<keyword evidence="6 12" id="KW-0812">Transmembrane</keyword>
<comment type="catalytic activity">
    <reaction evidence="11">
        <text>an N-acetyl-alpha-neuraminyl-(2-&gt;3)-beta-D-galactosyl-(1-&gt;4)-N-acetyl-beta-D-glucosaminyl derivative + GDP-beta-L-fucose = an alpha-Neu5Ac-(2-&gt;3)-beta-D-Gal-(1-&gt;4)-[alpha-L-Fuc-(1-&gt;3)]-beta-D-GlcNAc derivative + GDP + H(+)</text>
        <dbReference type="Rhea" id="RHEA:56076"/>
        <dbReference type="ChEBI" id="CHEBI:15378"/>
        <dbReference type="ChEBI" id="CHEBI:57273"/>
        <dbReference type="ChEBI" id="CHEBI:58189"/>
        <dbReference type="ChEBI" id="CHEBI:136545"/>
        <dbReference type="ChEBI" id="CHEBI:139509"/>
    </reaction>
    <physiologicalReaction direction="left-to-right" evidence="11">
        <dbReference type="Rhea" id="RHEA:56077"/>
    </physiologicalReaction>
</comment>
<dbReference type="InterPro" id="IPR031481">
    <property type="entry name" value="Glyco_tran_10_N"/>
</dbReference>
<evidence type="ECO:0000256" key="4">
    <source>
        <dbReference type="ARBA" id="ARBA00022676"/>
    </source>
</evidence>
<keyword evidence="10" id="KW-0325">Glycoprotein</keyword>
<dbReference type="SUPFAM" id="SSF53756">
    <property type="entry name" value="UDP-Glycosyltransferase/glycogen phosphorylase"/>
    <property type="match status" value="1"/>
</dbReference>
<keyword evidence="4 12" id="KW-0328">Glycosyltransferase</keyword>
<keyword evidence="7" id="KW-0735">Signal-anchor</keyword>
<evidence type="ECO:0000256" key="1">
    <source>
        <dbReference type="ARBA" id="ARBA00004167"/>
    </source>
</evidence>
<keyword evidence="5 12" id="KW-0808">Transferase</keyword>
<dbReference type="EMBL" id="WNYA01000010">
    <property type="protein sequence ID" value="KAG8553136.1"/>
    <property type="molecule type" value="Genomic_DNA"/>
</dbReference>
<keyword evidence="16" id="KW-1185">Reference proteome</keyword>
<feature type="transmembrane region" description="Helical" evidence="12">
    <location>
        <begin position="41"/>
        <end position="64"/>
    </location>
</feature>
<comment type="caution">
    <text evidence="15">The sequence shown here is derived from an EMBL/GenBank/DDBJ whole genome shotgun (WGS) entry which is preliminary data.</text>
</comment>
<name>A0AAV6ZVN2_ENGPU</name>
<evidence type="ECO:0000256" key="6">
    <source>
        <dbReference type="ARBA" id="ARBA00022692"/>
    </source>
</evidence>
<proteinExistence type="inferred from homology"/>
<dbReference type="PANTHER" id="PTHR11929">
    <property type="entry name" value="ALPHA- 1,3 -FUCOSYLTRANSFERASE"/>
    <property type="match status" value="1"/>
</dbReference>
<evidence type="ECO:0000259" key="14">
    <source>
        <dbReference type="Pfam" id="PF17039"/>
    </source>
</evidence>
<keyword evidence="9 12" id="KW-0472">Membrane</keyword>
<evidence type="ECO:0000256" key="10">
    <source>
        <dbReference type="ARBA" id="ARBA00023180"/>
    </source>
</evidence>
<comment type="subcellular location">
    <subcellularLocation>
        <location evidence="12">Golgi apparatus</location>
        <location evidence="12">Golgi stack membrane</location>
        <topology evidence="12">Single-pass type II membrane protein</topology>
    </subcellularLocation>
    <subcellularLocation>
        <location evidence="1">Membrane</location>
        <topology evidence="1">Single-pass membrane protein</topology>
    </subcellularLocation>
</comment>
<evidence type="ECO:0000259" key="13">
    <source>
        <dbReference type="Pfam" id="PF00852"/>
    </source>
</evidence>